<evidence type="ECO:0000313" key="2">
    <source>
        <dbReference type="EnsemblPlants" id="KEH42248"/>
    </source>
</evidence>
<dbReference type="HOGENOM" id="CLU_3090198_0_0_1"/>
<proteinExistence type="predicted"/>
<evidence type="ECO:0000313" key="3">
    <source>
        <dbReference type="Proteomes" id="UP000002051"/>
    </source>
</evidence>
<evidence type="ECO:0000313" key="1">
    <source>
        <dbReference type="EMBL" id="KEH42248.1"/>
    </source>
</evidence>
<dbReference type="EMBL" id="CM001217">
    <property type="protein sequence ID" value="KEH42248.1"/>
    <property type="molecule type" value="Genomic_DNA"/>
</dbReference>
<dbReference type="Proteomes" id="UP000002051">
    <property type="component" value="Unassembled WGS sequence"/>
</dbReference>
<keyword evidence="3" id="KW-1185">Reference proteome</keyword>
<gene>
    <name evidence="1" type="ordered locus">MTR_1g064670</name>
</gene>
<name>A0A072VLE1_MEDTR</name>
<dbReference type="EnsemblPlants" id="KEH42248">
    <property type="protein sequence ID" value="KEH42248"/>
    <property type="gene ID" value="MTR_1g064670"/>
</dbReference>
<reference evidence="2" key="3">
    <citation type="submission" date="2015-04" db="UniProtKB">
        <authorList>
            <consortium name="EnsemblPlants"/>
        </authorList>
    </citation>
    <scope>IDENTIFICATION</scope>
    <source>
        <strain evidence="2">cv. Jemalong A17</strain>
    </source>
</reference>
<sequence>MSKNPYRDFGFGFGGWLREGKEILSKKSAETKNSGDKSKTVVNFKNSWAQTG</sequence>
<reference evidence="1 3" key="1">
    <citation type="journal article" date="2011" name="Nature">
        <title>The Medicago genome provides insight into the evolution of rhizobial symbioses.</title>
        <authorList>
            <person name="Young N.D."/>
            <person name="Debelle F."/>
            <person name="Oldroyd G.E."/>
            <person name="Geurts R."/>
            <person name="Cannon S.B."/>
            <person name="Udvardi M.K."/>
            <person name="Benedito V.A."/>
            <person name="Mayer K.F."/>
            <person name="Gouzy J."/>
            <person name="Schoof H."/>
            <person name="Van de Peer Y."/>
            <person name="Proost S."/>
            <person name="Cook D.R."/>
            <person name="Meyers B.C."/>
            <person name="Spannagl M."/>
            <person name="Cheung F."/>
            <person name="De Mita S."/>
            <person name="Krishnakumar V."/>
            <person name="Gundlach H."/>
            <person name="Zhou S."/>
            <person name="Mudge J."/>
            <person name="Bharti A.K."/>
            <person name="Murray J.D."/>
            <person name="Naoumkina M.A."/>
            <person name="Rosen B."/>
            <person name="Silverstein K.A."/>
            <person name="Tang H."/>
            <person name="Rombauts S."/>
            <person name="Zhao P.X."/>
            <person name="Zhou P."/>
            <person name="Barbe V."/>
            <person name="Bardou P."/>
            <person name="Bechner M."/>
            <person name="Bellec A."/>
            <person name="Berger A."/>
            <person name="Berges H."/>
            <person name="Bidwell S."/>
            <person name="Bisseling T."/>
            <person name="Choisne N."/>
            <person name="Couloux A."/>
            <person name="Denny R."/>
            <person name="Deshpande S."/>
            <person name="Dai X."/>
            <person name="Doyle J.J."/>
            <person name="Dudez A.M."/>
            <person name="Farmer A.D."/>
            <person name="Fouteau S."/>
            <person name="Franken C."/>
            <person name="Gibelin C."/>
            <person name="Gish J."/>
            <person name="Goldstein S."/>
            <person name="Gonzalez A.J."/>
            <person name="Green P.J."/>
            <person name="Hallab A."/>
            <person name="Hartog M."/>
            <person name="Hua A."/>
            <person name="Humphray S.J."/>
            <person name="Jeong D.H."/>
            <person name="Jing Y."/>
            <person name="Jocker A."/>
            <person name="Kenton S.M."/>
            <person name="Kim D.J."/>
            <person name="Klee K."/>
            <person name="Lai H."/>
            <person name="Lang C."/>
            <person name="Lin S."/>
            <person name="Macmil S.L."/>
            <person name="Magdelenat G."/>
            <person name="Matthews L."/>
            <person name="McCorrison J."/>
            <person name="Monaghan E.L."/>
            <person name="Mun J.H."/>
            <person name="Najar F.Z."/>
            <person name="Nicholson C."/>
            <person name="Noirot C."/>
            <person name="O'Bleness M."/>
            <person name="Paule C.R."/>
            <person name="Poulain J."/>
            <person name="Prion F."/>
            <person name="Qin B."/>
            <person name="Qu C."/>
            <person name="Retzel E.F."/>
            <person name="Riddle C."/>
            <person name="Sallet E."/>
            <person name="Samain S."/>
            <person name="Samson N."/>
            <person name="Sanders I."/>
            <person name="Saurat O."/>
            <person name="Scarpelli C."/>
            <person name="Schiex T."/>
            <person name="Segurens B."/>
            <person name="Severin A.J."/>
            <person name="Sherrier D.J."/>
            <person name="Shi R."/>
            <person name="Sims S."/>
            <person name="Singer S.R."/>
            <person name="Sinharoy S."/>
            <person name="Sterck L."/>
            <person name="Viollet A."/>
            <person name="Wang B.B."/>
            <person name="Wang K."/>
            <person name="Wang M."/>
            <person name="Wang X."/>
            <person name="Warfsmann J."/>
            <person name="Weissenbach J."/>
            <person name="White D.D."/>
            <person name="White J.D."/>
            <person name="Wiley G.B."/>
            <person name="Wincker P."/>
            <person name="Xing Y."/>
            <person name="Yang L."/>
            <person name="Yao Z."/>
            <person name="Ying F."/>
            <person name="Zhai J."/>
            <person name="Zhou L."/>
            <person name="Zuber A."/>
            <person name="Denarie J."/>
            <person name="Dixon R.A."/>
            <person name="May G.D."/>
            <person name="Schwartz D.C."/>
            <person name="Rogers J."/>
            <person name="Quetier F."/>
            <person name="Town C.D."/>
            <person name="Roe B.A."/>
        </authorList>
    </citation>
    <scope>NUCLEOTIDE SEQUENCE [LARGE SCALE GENOMIC DNA]</scope>
    <source>
        <strain evidence="1">A17</strain>
        <strain evidence="2 3">cv. Jemalong A17</strain>
    </source>
</reference>
<organism evidence="1 3">
    <name type="scientific">Medicago truncatula</name>
    <name type="common">Barrel medic</name>
    <name type="synonym">Medicago tribuloides</name>
    <dbReference type="NCBI Taxonomy" id="3880"/>
    <lineage>
        <taxon>Eukaryota</taxon>
        <taxon>Viridiplantae</taxon>
        <taxon>Streptophyta</taxon>
        <taxon>Embryophyta</taxon>
        <taxon>Tracheophyta</taxon>
        <taxon>Spermatophyta</taxon>
        <taxon>Magnoliopsida</taxon>
        <taxon>eudicotyledons</taxon>
        <taxon>Gunneridae</taxon>
        <taxon>Pentapetalae</taxon>
        <taxon>rosids</taxon>
        <taxon>fabids</taxon>
        <taxon>Fabales</taxon>
        <taxon>Fabaceae</taxon>
        <taxon>Papilionoideae</taxon>
        <taxon>50 kb inversion clade</taxon>
        <taxon>NPAAA clade</taxon>
        <taxon>Hologalegina</taxon>
        <taxon>IRL clade</taxon>
        <taxon>Trifolieae</taxon>
        <taxon>Medicago</taxon>
    </lineage>
</organism>
<dbReference type="AlphaFoldDB" id="A0A072VLE1"/>
<reference evidence="1 3" key="2">
    <citation type="journal article" date="2014" name="BMC Genomics">
        <title>An improved genome release (version Mt4.0) for the model legume Medicago truncatula.</title>
        <authorList>
            <person name="Tang H."/>
            <person name="Krishnakumar V."/>
            <person name="Bidwell S."/>
            <person name="Rosen B."/>
            <person name="Chan A."/>
            <person name="Zhou S."/>
            <person name="Gentzbittel L."/>
            <person name="Childs K.L."/>
            <person name="Yandell M."/>
            <person name="Gundlach H."/>
            <person name="Mayer K.F."/>
            <person name="Schwartz D.C."/>
            <person name="Town C.D."/>
        </authorList>
    </citation>
    <scope>GENOME REANNOTATION</scope>
    <source>
        <strain evidence="1">A17</strain>
        <strain evidence="2 3">cv. Jemalong A17</strain>
    </source>
</reference>
<protein>
    <submittedName>
        <fullName evidence="1 2">Uncharacterized protein</fullName>
    </submittedName>
</protein>
<accession>A0A072VLE1</accession>